<dbReference type="EMBL" id="KQ085896">
    <property type="protein sequence ID" value="KLO18242.1"/>
    <property type="molecule type" value="Genomic_DNA"/>
</dbReference>
<feature type="transmembrane region" description="Helical" evidence="1">
    <location>
        <begin position="24"/>
        <end position="42"/>
    </location>
</feature>
<dbReference type="InParanoid" id="A0A0H2S2W5"/>
<sequence>MANEKWSEIWDEVSVGVLAPKSRFMPIGLLGFVSLFFDYLATLSLSLYLFNLFCLPLLDGSHFFSALLDFIGGAREFREARSPIELNGESDLWLDQNIEHPYSLEDDLESGSTELTSRLLSSSPRRAKTPHFAHWILRAISNFALRCRWQIRSRKRTIEFVVRTGTIGLIAFVILGLVWTQQRKHLAM</sequence>
<dbReference type="STRING" id="27342.A0A0H2S2W5"/>
<evidence type="ECO:0000313" key="3">
    <source>
        <dbReference type="Proteomes" id="UP000053477"/>
    </source>
</evidence>
<organism evidence="2 3">
    <name type="scientific">Schizopora paradoxa</name>
    <dbReference type="NCBI Taxonomy" id="27342"/>
    <lineage>
        <taxon>Eukaryota</taxon>
        <taxon>Fungi</taxon>
        <taxon>Dikarya</taxon>
        <taxon>Basidiomycota</taxon>
        <taxon>Agaricomycotina</taxon>
        <taxon>Agaricomycetes</taxon>
        <taxon>Hymenochaetales</taxon>
        <taxon>Schizoporaceae</taxon>
        <taxon>Schizopora</taxon>
    </lineage>
</organism>
<gene>
    <name evidence="2" type="ORF">SCHPADRAFT_936315</name>
</gene>
<evidence type="ECO:0000256" key="1">
    <source>
        <dbReference type="SAM" id="Phobius"/>
    </source>
</evidence>
<keyword evidence="1" id="KW-0812">Transmembrane</keyword>
<keyword evidence="1" id="KW-1133">Transmembrane helix</keyword>
<proteinExistence type="predicted"/>
<dbReference type="Proteomes" id="UP000053477">
    <property type="component" value="Unassembled WGS sequence"/>
</dbReference>
<accession>A0A0H2S2W5</accession>
<protein>
    <submittedName>
        <fullName evidence="2">Uncharacterized protein</fullName>
    </submittedName>
</protein>
<name>A0A0H2S2W5_9AGAM</name>
<feature type="transmembrane region" description="Helical" evidence="1">
    <location>
        <begin position="160"/>
        <end position="179"/>
    </location>
</feature>
<dbReference type="AlphaFoldDB" id="A0A0H2S2W5"/>
<keyword evidence="1" id="KW-0472">Membrane</keyword>
<keyword evidence="3" id="KW-1185">Reference proteome</keyword>
<evidence type="ECO:0000313" key="2">
    <source>
        <dbReference type="EMBL" id="KLO18242.1"/>
    </source>
</evidence>
<reference evidence="2 3" key="1">
    <citation type="submission" date="2015-04" db="EMBL/GenBank/DDBJ databases">
        <title>Complete genome sequence of Schizopora paradoxa KUC8140, a cosmopolitan wood degrader in East Asia.</title>
        <authorList>
            <consortium name="DOE Joint Genome Institute"/>
            <person name="Min B."/>
            <person name="Park H."/>
            <person name="Jang Y."/>
            <person name="Kim J.-J."/>
            <person name="Kim K.H."/>
            <person name="Pangilinan J."/>
            <person name="Lipzen A."/>
            <person name="Riley R."/>
            <person name="Grigoriev I.V."/>
            <person name="Spatafora J.W."/>
            <person name="Choi I.-G."/>
        </authorList>
    </citation>
    <scope>NUCLEOTIDE SEQUENCE [LARGE SCALE GENOMIC DNA]</scope>
    <source>
        <strain evidence="2 3">KUC8140</strain>
    </source>
</reference>